<keyword evidence="5" id="KW-0547">Nucleotide-binding</keyword>
<evidence type="ECO:0000256" key="3">
    <source>
        <dbReference type="ARBA" id="ARBA00022517"/>
    </source>
</evidence>
<organism evidence="10 11">
    <name type="scientific">Theileria equi strain WA</name>
    <dbReference type="NCBI Taxonomy" id="1537102"/>
    <lineage>
        <taxon>Eukaryota</taxon>
        <taxon>Sar</taxon>
        <taxon>Alveolata</taxon>
        <taxon>Apicomplexa</taxon>
        <taxon>Aconoidasida</taxon>
        <taxon>Piroplasmida</taxon>
        <taxon>Theileriidae</taxon>
        <taxon>Theileria</taxon>
    </lineage>
</organism>
<dbReference type="CDD" id="cd01894">
    <property type="entry name" value="EngA1"/>
    <property type="match status" value="1"/>
</dbReference>
<evidence type="ECO:0000256" key="5">
    <source>
        <dbReference type="ARBA" id="ARBA00022741"/>
    </source>
</evidence>
<dbReference type="OrthoDB" id="8954335at2759"/>
<dbReference type="Pfam" id="PF01926">
    <property type="entry name" value="MMR_HSR1"/>
    <property type="match status" value="2"/>
</dbReference>
<dbReference type="GO" id="GO:0042254">
    <property type="term" value="P:ribosome biogenesis"/>
    <property type="evidence" value="ECO:0007669"/>
    <property type="project" value="UniProtKB-KW"/>
</dbReference>
<dbReference type="GeneID" id="15802920"/>
<dbReference type="InterPro" id="IPR006073">
    <property type="entry name" value="GTP-bd"/>
</dbReference>
<dbReference type="Pfam" id="PF14714">
    <property type="entry name" value="KH_dom-like"/>
    <property type="match status" value="1"/>
</dbReference>
<accession>L1LDU3</accession>
<dbReference type="Gene3D" id="3.40.50.300">
    <property type="entry name" value="P-loop containing nucleotide triphosphate hydrolases"/>
    <property type="match status" value="2"/>
</dbReference>
<evidence type="ECO:0000256" key="1">
    <source>
        <dbReference type="ARBA" id="ARBA00008279"/>
    </source>
</evidence>
<keyword evidence="4" id="KW-0677">Repeat</keyword>
<dbReference type="RefSeq" id="XP_004832765.1">
    <property type="nucleotide sequence ID" value="XM_004832708.1"/>
</dbReference>
<dbReference type="VEuPathDB" id="PiroplasmaDB:BEWA_053680"/>
<gene>
    <name evidence="10" type="ORF">BEWA_053680</name>
</gene>
<keyword evidence="3" id="KW-0690">Ribosome biogenesis</keyword>
<dbReference type="PRINTS" id="PR00326">
    <property type="entry name" value="GTP1OBG"/>
</dbReference>
<dbReference type="Proteomes" id="UP000031512">
    <property type="component" value="Unassembled WGS sequence"/>
</dbReference>
<dbReference type="GO" id="GO:0005525">
    <property type="term" value="F:GTP binding"/>
    <property type="evidence" value="ECO:0007669"/>
    <property type="project" value="UniProtKB-KW"/>
</dbReference>
<name>L1LDU3_THEEQ</name>
<dbReference type="PANTHER" id="PTHR43834">
    <property type="entry name" value="GTPASE DER"/>
    <property type="match status" value="1"/>
</dbReference>
<feature type="domain" description="GTPase Der C-terminal KH-domain-like" evidence="9">
    <location>
        <begin position="446"/>
        <end position="523"/>
    </location>
</feature>
<evidence type="ECO:0000256" key="2">
    <source>
        <dbReference type="ARBA" id="ARBA00020953"/>
    </source>
</evidence>
<dbReference type="InterPro" id="IPR015946">
    <property type="entry name" value="KH_dom-like_a/b"/>
</dbReference>
<dbReference type="CDD" id="cd01895">
    <property type="entry name" value="EngA2"/>
    <property type="match status" value="1"/>
</dbReference>
<keyword evidence="6" id="KW-0342">GTP-binding</keyword>
<dbReference type="PANTHER" id="PTHR43834:SF2">
    <property type="entry name" value="GTPASE DER"/>
    <property type="match status" value="1"/>
</dbReference>
<evidence type="ECO:0000259" key="9">
    <source>
        <dbReference type="Pfam" id="PF14714"/>
    </source>
</evidence>
<protein>
    <recommendedName>
        <fullName evidence="2">GTPase Der</fullName>
    </recommendedName>
    <alternativeName>
        <fullName evidence="7">GTP-binding protein EngA</fullName>
    </alternativeName>
</protein>
<dbReference type="InterPro" id="IPR027417">
    <property type="entry name" value="P-loop_NTPase"/>
</dbReference>
<proteinExistence type="inferred from homology"/>
<dbReference type="eggNOG" id="KOG1191">
    <property type="taxonomic scope" value="Eukaryota"/>
</dbReference>
<reference evidence="10 11" key="1">
    <citation type="journal article" date="2012" name="BMC Genomics">
        <title>Comparative genomic analysis and phylogenetic position of Theileria equi.</title>
        <authorList>
            <person name="Kappmeyer L.S."/>
            <person name="Thiagarajan M."/>
            <person name="Herndon D.R."/>
            <person name="Ramsay J.D."/>
            <person name="Caler E."/>
            <person name="Djikeng A."/>
            <person name="Gillespie J.J."/>
            <person name="Lau A.O."/>
            <person name="Roalson E.H."/>
            <person name="Silva J.C."/>
            <person name="Silva M.G."/>
            <person name="Suarez C.E."/>
            <person name="Ueti M.W."/>
            <person name="Nene V.M."/>
            <person name="Mealey R.H."/>
            <person name="Knowles D.P."/>
            <person name="Brayton K.A."/>
        </authorList>
    </citation>
    <scope>NUCLEOTIDE SEQUENCE [LARGE SCALE GENOMIC DNA]</scope>
    <source>
        <strain evidence="10 11">WA</strain>
    </source>
</reference>
<dbReference type="InterPro" id="IPR016484">
    <property type="entry name" value="GTPase_Der"/>
</dbReference>
<evidence type="ECO:0000256" key="4">
    <source>
        <dbReference type="ARBA" id="ARBA00022737"/>
    </source>
</evidence>
<comment type="caution">
    <text evidence="10">The sequence shown here is derived from an EMBL/GenBank/DDBJ whole genome shotgun (WGS) entry which is preliminary data.</text>
</comment>
<feature type="domain" description="G" evidence="8">
    <location>
        <begin position="272"/>
        <end position="387"/>
    </location>
</feature>
<evidence type="ECO:0000313" key="10">
    <source>
        <dbReference type="EMBL" id="EKX73313.1"/>
    </source>
</evidence>
<sequence>MSIYTLGVCITAVFIAVGLSSGFLHPNSRFRPQNGKIIKENKLKSTYHGINRGNNGLSPSFFVNKANPEDSTCTFAEDPEYDSETKLNIQELPVLALVGRPNVGKSSIFNRITKLFHRGSIVSEVAGTTRDRQYSVADWNGKYFRVVDTGGFDKDEQYSEPIKRQIDEAIVEASVIVIVVDAQEGMNVGDTEIRDYLFKVLQNRPDVKIVLCVNKCESYRIGNVLAEQFWKLGLGKPYPISALHGNGLADLLDACVENFQDGQLEEDNDIFVSFVGRPNCGKSSLVNRIFGKDRCIVSPDEGTTRDSTQVSIIHDGQKITLVDTAGMKLLTKDRRSYLSQKSSLKSIRASDVCIMVIDSSWGISKNELKIAEEIRNENKPCIIVCNKWDLIDKDPYVYKNAVKYVREKMHSLSYAEILLTSAKSGQRVDNIMQLVHEIYKQYCTNLSTTLINEVLKEALFTQKPPATHGKRLNIYYACQAHSRPPGIVLFCNDERLLTDDYKEYLEFFFRKSFGLTGTPIMWYPRARRPRNIIPDLRKRKPDFDTKSLLTL</sequence>
<evidence type="ECO:0000313" key="11">
    <source>
        <dbReference type="Proteomes" id="UP000031512"/>
    </source>
</evidence>
<dbReference type="NCBIfam" id="TIGR03594">
    <property type="entry name" value="GTPase_EngA"/>
    <property type="match status" value="1"/>
</dbReference>
<dbReference type="STRING" id="1537102.L1LDU3"/>
<dbReference type="Gene3D" id="3.30.300.20">
    <property type="match status" value="1"/>
</dbReference>
<feature type="domain" description="G" evidence="8">
    <location>
        <begin position="95"/>
        <end position="215"/>
    </location>
</feature>
<dbReference type="FunFam" id="3.30.300.20:FF:000004">
    <property type="entry name" value="GTPase Der"/>
    <property type="match status" value="1"/>
</dbReference>
<dbReference type="NCBIfam" id="TIGR00231">
    <property type="entry name" value="small_GTP"/>
    <property type="match status" value="2"/>
</dbReference>
<dbReference type="AlphaFoldDB" id="L1LDU3"/>
<dbReference type="EMBL" id="ACOU01000003">
    <property type="protein sequence ID" value="EKX73313.1"/>
    <property type="molecule type" value="Genomic_DNA"/>
</dbReference>
<comment type="similarity">
    <text evidence="1">Belongs to the TRAFAC class TrmE-Era-EngA-EngB-Septin-like GTPase superfamily. EngA (Der) GTPase family.</text>
</comment>
<keyword evidence="11" id="KW-1185">Reference proteome</keyword>
<dbReference type="InterPro" id="IPR032859">
    <property type="entry name" value="KH_dom-like"/>
</dbReference>
<evidence type="ECO:0000259" key="8">
    <source>
        <dbReference type="Pfam" id="PF01926"/>
    </source>
</evidence>
<dbReference type="KEGG" id="beq:BEWA_053680"/>
<dbReference type="SMART" id="SM00173">
    <property type="entry name" value="RAS"/>
    <property type="match status" value="1"/>
</dbReference>
<evidence type="ECO:0000256" key="7">
    <source>
        <dbReference type="ARBA" id="ARBA00032345"/>
    </source>
</evidence>
<dbReference type="HAMAP" id="MF_00195">
    <property type="entry name" value="GTPase_Der"/>
    <property type="match status" value="1"/>
</dbReference>
<evidence type="ECO:0000256" key="6">
    <source>
        <dbReference type="ARBA" id="ARBA00023134"/>
    </source>
</evidence>
<dbReference type="InterPro" id="IPR005225">
    <property type="entry name" value="Small_GTP-bd"/>
</dbReference>
<dbReference type="SUPFAM" id="SSF52540">
    <property type="entry name" value="P-loop containing nucleoside triphosphate hydrolases"/>
    <property type="match status" value="2"/>
</dbReference>